<feature type="transmembrane region" description="Helical" evidence="1">
    <location>
        <begin position="6"/>
        <end position="26"/>
    </location>
</feature>
<evidence type="ECO:0000256" key="1">
    <source>
        <dbReference type="SAM" id="Phobius"/>
    </source>
</evidence>
<evidence type="ECO:0000259" key="2">
    <source>
        <dbReference type="Pfam" id="PF07584"/>
    </source>
</evidence>
<evidence type="ECO:0000313" key="4">
    <source>
        <dbReference type="Proteomes" id="UP000309138"/>
    </source>
</evidence>
<keyword evidence="1" id="KW-1133">Transmembrane helix</keyword>
<proteinExistence type="predicted"/>
<dbReference type="NCBIfam" id="TIGR02226">
    <property type="entry name" value="two_anch"/>
    <property type="match status" value="1"/>
</dbReference>
<reference evidence="3 4" key="1">
    <citation type="submission" date="2019-04" db="EMBL/GenBank/DDBJ databases">
        <authorList>
            <person name="Yang Y."/>
            <person name="Wei D."/>
        </authorList>
    </citation>
    <scope>NUCLEOTIDE SEQUENCE [LARGE SCALE GENOMIC DNA]</scope>
    <source>
        <strain evidence="3 4">L-1-4w-11</strain>
    </source>
</reference>
<name>A0A4U1L0H2_9SPHN</name>
<accession>A0A4U1L0H2</accession>
<keyword evidence="1" id="KW-0812">Transmembrane</keyword>
<dbReference type="Proteomes" id="UP000309138">
    <property type="component" value="Unassembled WGS sequence"/>
</dbReference>
<dbReference type="RefSeq" id="WP_136942194.1">
    <property type="nucleotide sequence ID" value="NZ_SWKR01000002.1"/>
</dbReference>
<keyword evidence="1" id="KW-0472">Membrane</keyword>
<dbReference type="OrthoDB" id="7390489at2"/>
<dbReference type="InterPro" id="IPR024163">
    <property type="entry name" value="Aerotolerance_reg_N"/>
</dbReference>
<organism evidence="3 4">
    <name type="scientific">Sphingomonas baiyangensis</name>
    <dbReference type="NCBI Taxonomy" id="2572576"/>
    <lineage>
        <taxon>Bacteria</taxon>
        <taxon>Pseudomonadati</taxon>
        <taxon>Pseudomonadota</taxon>
        <taxon>Alphaproteobacteria</taxon>
        <taxon>Sphingomonadales</taxon>
        <taxon>Sphingomonadaceae</taxon>
        <taxon>Sphingomonas</taxon>
    </lineage>
</organism>
<dbReference type="InterPro" id="IPR011933">
    <property type="entry name" value="Double_TM_dom"/>
</dbReference>
<dbReference type="Pfam" id="PF07584">
    <property type="entry name" value="BatA"/>
    <property type="match status" value="1"/>
</dbReference>
<keyword evidence="4" id="KW-1185">Reference proteome</keyword>
<evidence type="ECO:0000313" key="3">
    <source>
        <dbReference type="EMBL" id="TKD50251.1"/>
    </source>
</evidence>
<feature type="domain" description="Aerotolerance regulator N-terminal" evidence="2">
    <location>
        <begin position="4"/>
        <end position="77"/>
    </location>
</feature>
<comment type="caution">
    <text evidence="3">The sequence shown here is derived from an EMBL/GenBank/DDBJ whole genome shotgun (WGS) entry which is preliminary data.</text>
</comment>
<dbReference type="EMBL" id="SWKR01000002">
    <property type="protein sequence ID" value="TKD50251.1"/>
    <property type="molecule type" value="Genomic_DNA"/>
</dbReference>
<dbReference type="AlphaFoldDB" id="A0A4U1L0H2"/>
<sequence length="378" mass="40874">MNPALLFPAALAALAALAIPIVIHIARRTETRMVDFAALRWLDPRPQPRRRLRIDERLLLALRLLLLAAVALWLARPVFWGVAGEARVVAVAPGLTPPTIAADARGVWLAQGFPLLESTPPASSASITSLIRQLDAELPRETELELIVPPLLDGVDAERPRLSRAAIWRVAEGARPAPAATPTPLALLVRHDAGGRAALRYLRAAAIAWAGDARPAFAADSTDTPIPDDTRLLAWLAEGPMPERVVRWIEAGGTALVDPRAALAMREDARVVWRDDESRPIATESPLGRGRIVRLLRAIEPASMPVLLEPDFPDQLARVIAPPPPPARVAASEHAPVAGLAPWPQPPFDLRPWLAIVIALLFAIERWLATSARRAAAP</sequence>
<feature type="transmembrane region" description="Helical" evidence="1">
    <location>
        <begin position="58"/>
        <end position="75"/>
    </location>
</feature>
<gene>
    <name evidence="3" type="ORF">FBR43_05370</name>
</gene>
<protein>
    <recommendedName>
        <fullName evidence="2">Aerotolerance regulator N-terminal domain-containing protein</fullName>
    </recommendedName>
</protein>